<dbReference type="Pfam" id="PF14124">
    <property type="entry name" value="DUF4291"/>
    <property type="match status" value="1"/>
</dbReference>
<proteinExistence type="predicted"/>
<dbReference type="PANTHER" id="PTHR38567">
    <property type="entry name" value="DUF4291 DOMAIN-CONTAINING PROTEIN"/>
    <property type="match status" value="1"/>
</dbReference>
<reference evidence="1 2" key="1">
    <citation type="submission" date="2018-12" db="EMBL/GenBank/DDBJ databases">
        <title>The genome sequences of strain 502.</title>
        <authorList>
            <person name="Gao J."/>
            <person name="Sun J."/>
        </authorList>
    </citation>
    <scope>NUCLEOTIDE SEQUENCE [LARGE SCALE GENOMIC DNA]</scope>
    <source>
        <strain evidence="1 2">502</strain>
    </source>
</reference>
<dbReference type="PANTHER" id="PTHR38567:SF1">
    <property type="entry name" value="DUF4291 DOMAIN-CONTAINING PROTEIN"/>
    <property type="match status" value="1"/>
</dbReference>
<accession>A0ABY0AAM7</accession>
<keyword evidence="2" id="KW-1185">Reference proteome</keyword>
<organism evidence="1 2">
    <name type="scientific">Variovorax beijingensis</name>
    <dbReference type="NCBI Taxonomy" id="2496117"/>
    <lineage>
        <taxon>Bacteria</taxon>
        <taxon>Pseudomonadati</taxon>
        <taxon>Pseudomonadota</taxon>
        <taxon>Betaproteobacteria</taxon>
        <taxon>Burkholderiales</taxon>
        <taxon>Comamonadaceae</taxon>
        <taxon>Variovorax</taxon>
    </lineage>
</organism>
<dbReference type="InterPro" id="IPR025633">
    <property type="entry name" value="DUF4291"/>
</dbReference>
<evidence type="ECO:0000313" key="1">
    <source>
        <dbReference type="EMBL" id="RSZ40079.1"/>
    </source>
</evidence>
<dbReference type="Proteomes" id="UP000271137">
    <property type="component" value="Unassembled WGS sequence"/>
</dbReference>
<evidence type="ECO:0000313" key="2">
    <source>
        <dbReference type="Proteomes" id="UP000271137"/>
    </source>
</evidence>
<dbReference type="RefSeq" id="WP_125964942.1">
    <property type="nucleotide sequence ID" value="NZ_RXFQ01000004.1"/>
</dbReference>
<dbReference type="EMBL" id="RXFQ01000004">
    <property type="protein sequence ID" value="RSZ40079.1"/>
    <property type="molecule type" value="Genomic_DNA"/>
</dbReference>
<sequence>MTVIESRLLERLKQLSPDTASHPKASLIPHQQIRATYDASTIRVYQAFSDEIADSALAHGTFVSPPFKMERMTWIKPSFLWMMYRSGWGLKDEDQKRILAIDITREGFEWALSNSCLSHPDRFMSKEEWVKLKSNSPVRIQWDPERDVLLQPLEHRAIQIGLNKDAVELYVRQWIRKITDATALAHRVHSLVLAQEISAAYAELPEERPYPDLKIVKLEEKI</sequence>
<comment type="caution">
    <text evidence="1">The sequence shown here is derived from an EMBL/GenBank/DDBJ whole genome shotgun (WGS) entry which is preliminary data.</text>
</comment>
<name>A0ABY0AAM7_9BURK</name>
<protein>
    <submittedName>
        <fullName evidence="1">DUF4291 domain-containing protein</fullName>
    </submittedName>
</protein>
<gene>
    <name evidence="1" type="ORF">EJO66_08025</name>
</gene>